<reference evidence="1" key="1">
    <citation type="submission" date="2006-10" db="EMBL/GenBank/DDBJ databases">
        <title>Complete sequence of Solibacter usitatus Ellin6076.</title>
        <authorList>
            <consortium name="US DOE Joint Genome Institute"/>
            <person name="Copeland A."/>
            <person name="Lucas S."/>
            <person name="Lapidus A."/>
            <person name="Barry K."/>
            <person name="Detter J.C."/>
            <person name="Glavina del Rio T."/>
            <person name="Hammon N."/>
            <person name="Israni S."/>
            <person name="Dalin E."/>
            <person name="Tice H."/>
            <person name="Pitluck S."/>
            <person name="Thompson L.S."/>
            <person name="Brettin T."/>
            <person name="Bruce D."/>
            <person name="Han C."/>
            <person name="Tapia R."/>
            <person name="Gilna P."/>
            <person name="Schmutz J."/>
            <person name="Larimer F."/>
            <person name="Land M."/>
            <person name="Hauser L."/>
            <person name="Kyrpides N."/>
            <person name="Mikhailova N."/>
            <person name="Janssen P.H."/>
            <person name="Kuske C.R."/>
            <person name="Richardson P."/>
        </authorList>
    </citation>
    <scope>NUCLEOTIDE SEQUENCE</scope>
    <source>
        <strain evidence="1">Ellin6076</strain>
    </source>
</reference>
<organism evidence="1">
    <name type="scientific">Solibacter usitatus (strain Ellin6076)</name>
    <dbReference type="NCBI Taxonomy" id="234267"/>
    <lineage>
        <taxon>Bacteria</taxon>
        <taxon>Pseudomonadati</taxon>
        <taxon>Acidobacteriota</taxon>
        <taxon>Terriglobia</taxon>
        <taxon>Bryobacterales</taxon>
        <taxon>Solibacteraceae</taxon>
        <taxon>Candidatus Solibacter</taxon>
    </lineage>
</organism>
<protein>
    <submittedName>
        <fullName evidence="1">Uncharacterized protein</fullName>
    </submittedName>
</protein>
<evidence type="ECO:0000313" key="1">
    <source>
        <dbReference type="EMBL" id="ABJ84447.1"/>
    </source>
</evidence>
<dbReference type="HOGENOM" id="CLU_2398023_0_0_0"/>
<dbReference type="AlphaFoldDB" id="Q021E2"/>
<gene>
    <name evidence="1" type="ordered locus">Acid_3474</name>
</gene>
<name>Q021E2_SOLUE</name>
<dbReference type="EMBL" id="CP000473">
    <property type="protein sequence ID" value="ABJ84447.1"/>
    <property type="molecule type" value="Genomic_DNA"/>
</dbReference>
<dbReference type="InParanoid" id="Q021E2"/>
<proteinExistence type="predicted"/>
<sequence length="93" mass="10051">MKDVRKWVSKGTSGVKNLVSSTVPLLRGVPFSQVKVGEREWREPIRIRRGHLGDCRASGKLGAGAERAYLGLAARDFRGAVAGIRPSFTAVTS</sequence>
<dbReference type="KEGG" id="sus:Acid_3474"/>
<accession>Q021E2</accession>